<evidence type="ECO:0000313" key="2">
    <source>
        <dbReference type="EMBL" id="QUE50283.1"/>
    </source>
</evidence>
<dbReference type="AlphaFoldDB" id="A0A975G7B1"/>
<dbReference type="PANTHER" id="PTHR43792">
    <property type="entry name" value="GNAT FAMILY, PUTATIVE (AFU_ORTHOLOGUE AFUA_3G00765)-RELATED-RELATED"/>
    <property type="match status" value="1"/>
</dbReference>
<proteinExistence type="predicted"/>
<dbReference type="SUPFAM" id="SSF55729">
    <property type="entry name" value="Acyl-CoA N-acyltransferases (Nat)"/>
    <property type="match status" value="1"/>
</dbReference>
<dbReference type="PROSITE" id="PS51186">
    <property type="entry name" value="GNAT"/>
    <property type="match status" value="1"/>
</dbReference>
<dbReference type="InterPro" id="IPR051531">
    <property type="entry name" value="N-acetyltransferase"/>
</dbReference>
<sequence length="168" mass="19129">MNSVLETERTFLRPFQASDATASFAWFSDPEVMRFIPNGRDETLEQTSARVARYMAHQEAHGFSKWIVIDRASGRPVGDAGFVMLPDGRRPELGYRFARPWWGRGLATEVSRRWIEVASPWFGFTRIHAFALPENQASRHVMEKVGFTFAAEEALYGVKVPLYSLDLA</sequence>
<keyword evidence="3" id="KW-1185">Reference proteome</keyword>
<feature type="domain" description="N-acetyltransferase" evidence="1">
    <location>
        <begin position="10"/>
        <end position="168"/>
    </location>
</feature>
<protein>
    <submittedName>
        <fullName evidence="2">GNAT family N-acetyltransferase</fullName>
    </submittedName>
</protein>
<dbReference type="InterPro" id="IPR000182">
    <property type="entry name" value="GNAT_dom"/>
</dbReference>
<evidence type="ECO:0000259" key="1">
    <source>
        <dbReference type="PROSITE" id="PS51186"/>
    </source>
</evidence>
<dbReference type="InterPro" id="IPR016181">
    <property type="entry name" value="Acyl_CoA_acyltransferase"/>
</dbReference>
<dbReference type="KEGG" id="lamb:KBB96_15580"/>
<name>A0A975G7B1_9BACT</name>
<gene>
    <name evidence="2" type="ORF">KBB96_15580</name>
</gene>
<dbReference type="EMBL" id="CP073100">
    <property type="protein sequence ID" value="QUE50283.1"/>
    <property type="molecule type" value="Genomic_DNA"/>
</dbReference>
<evidence type="ECO:0000313" key="3">
    <source>
        <dbReference type="Proteomes" id="UP000676169"/>
    </source>
</evidence>
<organism evidence="2 3">
    <name type="scientific">Luteolibacter ambystomatis</name>
    <dbReference type="NCBI Taxonomy" id="2824561"/>
    <lineage>
        <taxon>Bacteria</taxon>
        <taxon>Pseudomonadati</taxon>
        <taxon>Verrucomicrobiota</taxon>
        <taxon>Verrucomicrobiia</taxon>
        <taxon>Verrucomicrobiales</taxon>
        <taxon>Verrucomicrobiaceae</taxon>
        <taxon>Luteolibacter</taxon>
    </lineage>
</organism>
<reference evidence="2" key="1">
    <citation type="submission" date="2021-04" db="EMBL/GenBank/DDBJ databases">
        <title>Luteolibacter sp. 32A isolated from the skin of an Anderson's salamander (Ambystoma andersonii).</title>
        <authorList>
            <person name="Spergser J."/>
            <person name="Busse H.-J."/>
        </authorList>
    </citation>
    <scope>NUCLEOTIDE SEQUENCE</scope>
    <source>
        <strain evidence="2">32A</strain>
    </source>
</reference>
<dbReference type="RefSeq" id="WP_211630422.1">
    <property type="nucleotide sequence ID" value="NZ_CP073100.1"/>
</dbReference>
<dbReference type="Pfam" id="PF13302">
    <property type="entry name" value="Acetyltransf_3"/>
    <property type="match status" value="1"/>
</dbReference>
<dbReference type="Gene3D" id="3.40.630.30">
    <property type="match status" value="1"/>
</dbReference>
<dbReference type="GO" id="GO:0016747">
    <property type="term" value="F:acyltransferase activity, transferring groups other than amino-acyl groups"/>
    <property type="evidence" value="ECO:0007669"/>
    <property type="project" value="InterPro"/>
</dbReference>
<dbReference type="Proteomes" id="UP000676169">
    <property type="component" value="Chromosome"/>
</dbReference>
<accession>A0A975G7B1</accession>
<dbReference type="PANTHER" id="PTHR43792:SF1">
    <property type="entry name" value="N-ACETYLTRANSFERASE DOMAIN-CONTAINING PROTEIN"/>
    <property type="match status" value="1"/>
</dbReference>